<accession>A0A840D354</accession>
<dbReference type="GO" id="GO:0005829">
    <property type="term" value="C:cytosol"/>
    <property type="evidence" value="ECO:0007669"/>
    <property type="project" value="TreeGrafter"/>
</dbReference>
<gene>
    <name evidence="7" type="ORF">GGR06_000488</name>
</gene>
<dbReference type="EMBL" id="JACIER010000002">
    <property type="protein sequence ID" value="MBB4042723.1"/>
    <property type="molecule type" value="Genomic_DNA"/>
</dbReference>
<evidence type="ECO:0000313" key="7">
    <source>
        <dbReference type="EMBL" id="MBB4042723.1"/>
    </source>
</evidence>
<evidence type="ECO:0000313" key="8">
    <source>
        <dbReference type="Proteomes" id="UP000560658"/>
    </source>
</evidence>
<dbReference type="Gene3D" id="3.40.1190.20">
    <property type="match status" value="1"/>
</dbReference>
<dbReference type="RefSeq" id="WP_044164323.1">
    <property type="nucleotide sequence ID" value="NZ_JACIER010000002.1"/>
</dbReference>
<dbReference type="GO" id="GO:0008478">
    <property type="term" value="F:pyridoxal kinase activity"/>
    <property type="evidence" value="ECO:0007669"/>
    <property type="project" value="UniProtKB-EC"/>
</dbReference>
<dbReference type="InterPro" id="IPR013749">
    <property type="entry name" value="PM/HMP-P_kinase-1"/>
</dbReference>
<dbReference type="Pfam" id="PF08543">
    <property type="entry name" value="Phos_pyr_kin"/>
    <property type="match status" value="1"/>
</dbReference>
<evidence type="ECO:0000256" key="2">
    <source>
        <dbReference type="ARBA" id="ARBA00022679"/>
    </source>
</evidence>
<dbReference type="GO" id="GO:0005524">
    <property type="term" value="F:ATP binding"/>
    <property type="evidence" value="ECO:0007669"/>
    <property type="project" value="UniProtKB-KW"/>
</dbReference>
<dbReference type="FunFam" id="3.40.1190.20:FF:000035">
    <property type="entry name" value="Pyridoxal kinase"/>
    <property type="match status" value="1"/>
</dbReference>
<proteinExistence type="predicted"/>
<dbReference type="InterPro" id="IPR004625">
    <property type="entry name" value="PyrdxlKinase"/>
</dbReference>
<evidence type="ECO:0000256" key="3">
    <source>
        <dbReference type="ARBA" id="ARBA00022741"/>
    </source>
</evidence>
<dbReference type="PANTHER" id="PTHR10534:SF2">
    <property type="entry name" value="PYRIDOXAL KINASE"/>
    <property type="match status" value="1"/>
</dbReference>
<keyword evidence="8" id="KW-1185">Reference proteome</keyword>
<keyword evidence="4 7" id="KW-0418">Kinase</keyword>
<name>A0A840D354_9BACE</name>
<dbReference type="Proteomes" id="UP000560658">
    <property type="component" value="Unassembled WGS sequence"/>
</dbReference>
<organism evidence="7 8">
    <name type="scientific">Bacteroides reticulotermitis</name>
    <dbReference type="NCBI Taxonomy" id="1133319"/>
    <lineage>
        <taxon>Bacteria</taxon>
        <taxon>Pseudomonadati</taxon>
        <taxon>Bacteroidota</taxon>
        <taxon>Bacteroidia</taxon>
        <taxon>Bacteroidales</taxon>
        <taxon>Bacteroidaceae</taxon>
        <taxon>Bacteroides</taxon>
    </lineage>
</organism>
<evidence type="ECO:0000259" key="6">
    <source>
        <dbReference type="Pfam" id="PF08543"/>
    </source>
</evidence>
<comment type="caution">
    <text evidence="7">The sequence shown here is derived from an EMBL/GenBank/DDBJ whole genome shotgun (WGS) entry which is preliminary data.</text>
</comment>
<keyword evidence="3" id="KW-0547">Nucleotide-binding</keyword>
<reference evidence="7" key="1">
    <citation type="submission" date="2020-08" db="EMBL/GenBank/DDBJ databases">
        <title>Genomic Encyclopedia of Type Strains, Phase IV (KMG-IV): sequencing the most valuable type-strain genomes for metagenomic binning, comparative biology and taxonomic classification.</title>
        <authorList>
            <person name="Goeker M."/>
        </authorList>
    </citation>
    <scope>NUCLEOTIDE SEQUENCE [LARGE SCALE GENOMIC DNA]</scope>
    <source>
        <strain evidence="7">DSM 105720</strain>
    </source>
</reference>
<protein>
    <recommendedName>
        <fullName evidence="1">pyridoxal kinase</fullName>
        <ecNumber evidence="1">2.7.1.35</ecNumber>
    </recommendedName>
</protein>
<evidence type="ECO:0000256" key="5">
    <source>
        <dbReference type="ARBA" id="ARBA00022840"/>
    </source>
</evidence>
<dbReference type="InterPro" id="IPR029056">
    <property type="entry name" value="Ribokinase-like"/>
</dbReference>
<dbReference type="PANTHER" id="PTHR10534">
    <property type="entry name" value="PYRIDOXAL KINASE"/>
    <property type="match status" value="1"/>
</dbReference>
<evidence type="ECO:0000256" key="1">
    <source>
        <dbReference type="ARBA" id="ARBA00012104"/>
    </source>
</evidence>
<feature type="domain" description="Pyridoxamine kinase/Phosphomethylpyrimidine kinase" evidence="6">
    <location>
        <begin position="74"/>
        <end position="260"/>
    </location>
</feature>
<dbReference type="AlphaFoldDB" id="A0A840D354"/>
<dbReference type="SUPFAM" id="SSF53613">
    <property type="entry name" value="Ribokinase-like"/>
    <property type="match status" value="1"/>
</dbReference>
<keyword evidence="2 7" id="KW-0808">Transferase</keyword>
<sequence>MYTNRVKRVAAVHDLSGMGRVSLTVVIPILSSMGFQVCPLPTAVLSSHTQYPEFSFLDLTDEMPRIIAEWKKLDVKFDSIYTGYLGSPRQVQIVSDFIDNFSPADSLVVADPVLGDNGQLYTNFNEEMVREMRQLIKKADVVTPNLTEFFYLLDMPYKAENTDEELKEYLRILSDKGPQIVIITSVPVCGDPHKTSVYAYNRQGDRYWKITCPYLPAHYPGTGDTFTSVITGALLQGDSLPIALDRATQFILQGIRATFGYEYDNREGILLEKVLHNLDMPIQSSSYELI</sequence>
<dbReference type="NCBIfam" id="NF005491">
    <property type="entry name" value="PRK07105.1"/>
    <property type="match status" value="1"/>
</dbReference>
<keyword evidence="5" id="KW-0067">ATP-binding</keyword>
<dbReference type="EC" id="2.7.1.35" evidence="1"/>
<dbReference type="CDD" id="cd01173">
    <property type="entry name" value="pyridoxal_pyridoxamine_kinase"/>
    <property type="match status" value="1"/>
</dbReference>
<dbReference type="GO" id="GO:0009443">
    <property type="term" value="P:pyridoxal 5'-phosphate salvage"/>
    <property type="evidence" value="ECO:0007669"/>
    <property type="project" value="InterPro"/>
</dbReference>
<evidence type="ECO:0000256" key="4">
    <source>
        <dbReference type="ARBA" id="ARBA00022777"/>
    </source>
</evidence>